<dbReference type="KEGG" id="hara:AArcS_1459"/>
<comment type="similarity">
    <text evidence="3">Belongs to the CofD family.</text>
</comment>
<organism evidence="4 5">
    <name type="scientific">Natranaeroarchaeum sulfidigenes</name>
    <dbReference type="NCBI Taxonomy" id="2784880"/>
    <lineage>
        <taxon>Archaea</taxon>
        <taxon>Methanobacteriati</taxon>
        <taxon>Methanobacteriota</taxon>
        <taxon>Stenosarchaea group</taxon>
        <taxon>Halobacteria</taxon>
        <taxon>Halobacteriales</taxon>
        <taxon>Natronoarchaeaceae</taxon>
        <taxon>Natranaeroarchaeum</taxon>
    </lineage>
</organism>
<name>A0A897MQG5_9EURY</name>
<comment type="function">
    <text evidence="3">Catalyzes the transfer of the 2-phospholactate moiety from (2S)-lactyl-2-diphospho-5'-guanosine to 7,8-didemethyl-8-hydroxy-5-deazariboflavin (FO) with the formation of oxidized coenzyme F420-0 and GMP.</text>
</comment>
<dbReference type="GO" id="GO:0052645">
    <property type="term" value="P:F420-0 metabolic process"/>
    <property type="evidence" value="ECO:0007669"/>
    <property type="project" value="UniProtKB-UniRule"/>
</dbReference>
<reference evidence="4" key="1">
    <citation type="submission" date="2020-11" db="EMBL/GenBank/DDBJ databases">
        <title>Carbohydrate-dependent, anaerobic sulfur respiration: A novel catabolism in halophilic archaea.</title>
        <authorList>
            <person name="Sorokin D.Y."/>
            <person name="Messina E."/>
            <person name="Smedile F."/>
            <person name="La Cono V."/>
            <person name="Hallsworth J.E."/>
            <person name="Yakimov M.M."/>
        </authorList>
    </citation>
    <scope>NUCLEOTIDE SEQUENCE</scope>
    <source>
        <strain evidence="4">AArc-S</strain>
    </source>
</reference>
<gene>
    <name evidence="3 4" type="primary">cofD</name>
    <name evidence="4" type="ORF">AArcS_1459</name>
</gene>
<dbReference type="SUPFAM" id="SSF142338">
    <property type="entry name" value="CofD-like"/>
    <property type="match status" value="1"/>
</dbReference>
<keyword evidence="1 3" id="KW-0808">Transferase</keyword>
<feature type="binding site" evidence="3">
    <location>
        <position position="52"/>
    </location>
    <ligand>
        <name>7,8-didemethyl-8-hydroxy-5-deazariboflavin</name>
        <dbReference type="ChEBI" id="CHEBI:59904"/>
    </ligand>
</feature>
<proteinExistence type="inferred from homology"/>
<comment type="cofactor">
    <cofactor evidence="3">
        <name>Mg(2+)</name>
        <dbReference type="ChEBI" id="CHEBI:18420"/>
    </cofactor>
</comment>
<comment type="pathway">
    <text evidence="3">Cofactor biosynthesis; coenzyme F420 biosynthesis.</text>
</comment>
<evidence type="ECO:0000256" key="1">
    <source>
        <dbReference type="ARBA" id="ARBA00022679"/>
    </source>
</evidence>
<dbReference type="PANTHER" id="PTHR43007">
    <property type="entry name" value="2-PHOSPHO-L-LACTATE TRANSFERASE"/>
    <property type="match status" value="1"/>
</dbReference>
<evidence type="ECO:0000313" key="5">
    <source>
        <dbReference type="Proteomes" id="UP000663586"/>
    </source>
</evidence>
<dbReference type="Proteomes" id="UP000663586">
    <property type="component" value="Chromosome"/>
</dbReference>
<accession>A0A897MQG5</accession>
<dbReference type="Gene3D" id="3.40.50.10680">
    <property type="entry name" value="CofD-like domains"/>
    <property type="match status" value="2"/>
</dbReference>
<dbReference type="GO" id="GO:0000287">
    <property type="term" value="F:magnesium ion binding"/>
    <property type="evidence" value="ECO:0007669"/>
    <property type="project" value="InterPro"/>
</dbReference>
<protein>
    <recommendedName>
        <fullName evidence="3">2-phospho-L-lactate transferase</fullName>
        <ecNumber evidence="3">2.7.8.28</ecNumber>
    </recommendedName>
    <alternativeName>
        <fullName evidence="3">EPPG:FO PEP transferase</fullName>
    </alternativeName>
</protein>
<comment type="subunit">
    <text evidence="3">Homodimer.</text>
</comment>
<comment type="caution">
    <text evidence="3">Lacks conserved residue(s) required for the propagation of feature annotation.</text>
</comment>
<sequence>MGGMVTFLSGGTGTPKLLDGAAASFSPDETTVIANTGDDVELGGLFVCPDIDTLLFQGGGILDRERWWGIKNDTTGTHTALHDLGDAMGIDDEPVYLSEERQTAGRELANWRRFSGAAEFMEIGDRDRAVHITRTSLLDQGKTLSEVTAQLAAGFGIEIDILPMSDDPVASLLHTPDGLMHFQEFWVGRDGEPAVDSVEFRGSSDAEPAPGVLEALEDDVVIGPSNPVTSIGPMLSVPGIRDALWATNVVVVSPFIGSEAFSGPAAKLMQAVGAEPGSGGLETAFPFADAFVVDEADDTEFEKPTVETDIRIDERSDAARVTEAVERALAEVR</sequence>
<dbReference type="InterPro" id="IPR002882">
    <property type="entry name" value="CofD"/>
</dbReference>
<evidence type="ECO:0000256" key="2">
    <source>
        <dbReference type="ARBA" id="ARBA00022842"/>
    </source>
</evidence>
<keyword evidence="2 3" id="KW-0460">Magnesium</keyword>
<dbReference type="HAMAP" id="MF_01257">
    <property type="entry name" value="CofD"/>
    <property type="match status" value="1"/>
</dbReference>
<dbReference type="InterPro" id="IPR010115">
    <property type="entry name" value="FbiA/CofD"/>
</dbReference>
<dbReference type="NCBIfam" id="TIGR01819">
    <property type="entry name" value="F420_cofD"/>
    <property type="match status" value="1"/>
</dbReference>
<dbReference type="GO" id="GO:0043743">
    <property type="term" value="F:LPPG:FO 2-phospho-L-lactate transferase activity"/>
    <property type="evidence" value="ECO:0007669"/>
    <property type="project" value="UniProtKB-EC"/>
</dbReference>
<dbReference type="Pfam" id="PF01933">
    <property type="entry name" value="CofD"/>
    <property type="match status" value="1"/>
</dbReference>
<dbReference type="EMBL" id="CP064786">
    <property type="protein sequence ID" value="QSG02672.1"/>
    <property type="molecule type" value="Genomic_DNA"/>
</dbReference>
<dbReference type="InterPro" id="IPR038136">
    <property type="entry name" value="CofD-like_dom_sf"/>
</dbReference>
<dbReference type="UniPathway" id="UPA00071"/>
<comment type="catalytic activity">
    <reaction evidence="3">
        <text>(2S)-lactyl-2-diphospho-5'-guanosine + 7,8-didemethyl-8-hydroxy-5-deazariboflavin = oxidized coenzyme F420-0 + GMP + H(+)</text>
        <dbReference type="Rhea" id="RHEA:63444"/>
        <dbReference type="ChEBI" id="CHEBI:15378"/>
        <dbReference type="ChEBI" id="CHEBI:58115"/>
        <dbReference type="ChEBI" id="CHEBI:59435"/>
        <dbReference type="ChEBI" id="CHEBI:59904"/>
        <dbReference type="ChEBI" id="CHEBI:59907"/>
        <dbReference type="EC" id="2.7.8.28"/>
    </reaction>
</comment>
<evidence type="ECO:0000256" key="3">
    <source>
        <dbReference type="HAMAP-Rule" id="MF_01257"/>
    </source>
</evidence>
<dbReference type="AlphaFoldDB" id="A0A897MQG5"/>
<dbReference type="PANTHER" id="PTHR43007:SF1">
    <property type="entry name" value="2-PHOSPHO-L-LACTATE TRANSFERASE"/>
    <property type="match status" value="1"/>
</dbReference>
<keyword evidence="5" id="KW-1185">Reference proteome</keyword>
<dbReference type="EC" id="2.7.8.28" evidence="3"/>
<evidence type="ECO:0000313" key="4">
    <source>
        <dbReference type="EMBL" id="QSG02672.1"/>
    </source>
</evidence>